<dbReference type="InterPro" id="IPR011989">
    <property type="entry name" value="ARM-like"/>
</dbReference>
<accession>A0AAV1CZH4</accession>
<dbReference type="PANTHER" id="PTHR22928">
    <property type="entry name" value="TELOMERE-ASSOCIATED PROTEIN RIF1"/>
    <property type="match status" value="1"/>
</dbReference>
<dbReference type="InterPro" id="IPR022031">
    <property type="entry name" value="Rif1_N"/>
</dbReference>
<evidence type="ECO:0000256" key="7">
    <source>
        <dbReference type="SAM" id="MobiDB-lite"/>
    </source>
</evidence>
<dbReference type="InterPro" id="IPR016024">
    <property type="entry name" value="ARM-type_fold"/>
</dbReference>
<dbReference type="EMBL" id="OX459120">
    <property type="protein sequence ID" value="CAI9100850.1"/>
    <property type="molecule type" value="Genomic_DNA"/>
</dbReference>
<evidence type="ECO:0000256" key="2">
    <source>
        <dbReference type="ARBA" id="ARBA00004574"/>
    </source>
</evidence>
<dbReference type="Pfam" id="PF12231">
    <property type="entry name" value="Rif1_N"/>
    <property type="match status" value="1"/>
</dbReference>
<reference evidence="9" key="1">
    <citation type="submission" date="2023-03" db="EMBL/GenBank/DDBJ databases">
        <authorList>
            <person name="Julca I."/>
        </authorList>
    </citation>
    <scope>NUCLEOTIDE SEQUENCE</scope>
</reference>
<dbReference type="Gene3D" id="1.25.10.10">
    <property type="entry name" value="Leucine-rich Repeat Variant"/>
    <property type="match status" value="1"/>
</dbReference>
<dbReference type="Proteomes" id="UP001161247">
    <property type="component" value="Chromosome 3"/>
</dbReference>
<name>A0AAV1CZH4_OLDCO</name>
<keyword evidence="6" id="KW-0131">Cell cycle</keyword>
<evidence type="ECO:0000313" key="10">
    <source>
        <dbReference type="Proteomes" id="UP001161247"/>
    </source>
</evidence>
<sequence length="1111" mass="124603">MEKFREQLEEIKEILVSSSDAENSNKISAFQALYELATANNSSCSTELLGDSANVLVSSLVPGIFHDDAEIGSHALKCLGSILYHPSVVAKITGDNAAMVVNSLVEVITNTRVKSICKLAVWCISVQQFSAAMLDAHFRILLKAVVHALDNPIGSLAITFEAMQALMKLLTLWGEKMREISNLWAPPIYKRLVSVDNRDREMTEKFLPKIKVLLSPAPISLSKALLLDMKNNLISSMLELFNTGMKIQPIKAWGWFIHLLGPNAMKSKHLSNEMLKIAEQAFADIDPQVQIAALAAWESMIDASVPFPVQASMSALVSTPSKEHITLSEGNSCQIEAHKFLRKIKLIMRPLIEIMSKKCDMSVHVTCLNTWSYLLQKVDTSISSDLVMKYILEPLFRVVIQVGPRRDALLWSTCLDLLDAFTSAGISHANGGRRDHKNSKLSEKTAVVGHLVSHKSSWSHRAIKWSAWNLNQLDFFIRMIRSIINQTSNATVHPQFRKLAQDSALKLFRSLLKAVQCFVTATATSYDEIMLCINTVFRFLKEVCENESSRDGNIADSPNASIHLLEMVAGEVDASILGSSLYKMVLDLKCLDKLDPNGAFRYSSSTGIRCISYMDIVPPIVYLNVLFFSVAMKLTSEGADLNAVTDRLYGHMKFCLCSYDTLGSLDLFVGLLLKYEPLDCLAIWRTLAICLKDYTDDKTHSSLLIMGSKNPGYPILLHLLMYPFSLCLHTIGQFNIDLQNVLEVWKLLYASVNHEIHLPGSLLQNFAEDISSALNGYLDHVTNTTGSGAGAQKGDNKQNAHLLVFIGNINVCILEQLILRVSFRRNKIRDDNNEISSSIRNYVKLSSSFLEVALAKEETTASMIQPLRIRSFRLFLALIQLVGSLEFKGDIIAFIETMERSLLEWLSVDDIKDEMIACHLPRIWTEVLNSLRRSQPPIKFDSPFLKFHAPLLEKTLDHWNFTISASTINFWNSTYGRQTQVDHPQNLLSILDKLYKDGKVNICKTNLATNGKGSSTMTSITAPRVYATLNRCSKRVELEEHTRSNLQEEDEVHLNFKRRKSELTEHQKEVRRAQQGRATDCNGHGPGIRTYTSLDFSQVVNEDESQESQVV</sequence>
<evidence type="ECO:0000313" key="9">
    <source>
        <dbReference type="EMBL" id="CAI9100850.1"/>
    </source>
</evidence>
<dbReference type="SUPFAM" id="SSF48371">
    <property type="entry name" value="ARM repeat"/>
    <property type="match status" value="1"/>
</dbReference>
<keyword evidence="3" id="KW-0158">Chromosome</keyword>
<dbReference type="AlphaFoldDB" id="A0AAV1CZH4"/>
<dbReference type="GO" id="GO:0000781">
    <property type="term" value="C:chromosome, telomeric region"/>
    <property type="evidence" value="ECO:0007669"/>
    <property type="project" value="UniProtKB-SubCell"/>
</dbReference>
<protein>
    <submittedName>
        <fullName evidence="9">OLC1v1038036C2</fullName>
    </submittedName>
</protein>
<evidence type="ECO:0000256" key="6">
    <source>
        <dbReference type="ARBA" id="ARBA00023306"/>
    </source>
</evidence>
<dbReference type="GO" id="GO:0000723">
    <property type="term" value="P:telomere maintenance"/>
    <property type="evidence" value="ECO:0007669"/>
    <property type="project" value="TreeGrafter"/>
</dbReference>
<keyword evidence="10" id="KW-1185">Reference proteome</keyword>
<feature type="domain" description="Telomere-associated protein Rif1 N-terminal" evidence="8">
    <location>
        <begin position="21"/>
        <end position="324"/>
    </location>
</feature>
<organism evidence="9 10">
    <name type="scientific">Oldenlandia corymbosa var. corymbosa</name>
    <dbReference type="NCBI Taxonomy" id="529605"/>
    <lineage>
        <taxon>Eukaryota</taxon>
        <taxon>Viridiplantae</taxon>
        <taxon>Streptophyta</taxon>
        <taxon>Embryophyta</taxon>
        <taxon>Tracheophyta</taxon>
        <taxon>Spermatophyta</taxon>
        <taxon>Magnoliopsida</taxon>
        <taxon>eudicotyledons</taxon>
        <taxon>Gunneridae</taxon>
        <taxon>Pentapetalae</taxon>
        <taxon>asterids</taxon>
        <taxon>lamiids</taxon>
        <taxon>Gentianales</taxon>
        <taxon>Rubiaceae</taxon>
        <taxon>Rubioideae</taxon>
        <taxon>Spermacoceae</taxon>
        <taxon>Hedyotis-Oldenlandia complex</taxon>
        <taxon>Oldenlandia</taxon>
    </lineage>
</organism>
<dbReference type="GO" id="GO:0005634">
    <property type="term" value="C:nucleus"/>
    <property type="evidence" value="ECO:0007669"/>
    <property type="project" value="UniProtKB-SubCell"/>
</dbReference>
<gene>
    <name evidence="9" type="ORF">OLC1_LOCUS10577</name>
</gene>
<evidence type="ECO:0000256" key="3">
    <source>
        <dbReference type="ARBA" id="ARBA00022454"/>
    </source>
</evidence>
<evidence type="ECO:0000256" key="5">
    <source>
        <dbReference type="ARBA" id="ARBA00023242"/>
    </source>
</evidence>
<evidence type="ECO:0000256" key="4">
    <source>
        <dbReference type="ARBA" id="ARBA00022895"/>
    </source>
</evidence>
<feature type="compositionally biased region" description="Basic and acidic residues" evidence="7">
    <location>
        <begin position="1063"/>
        <end position="1072"/>
    </location>
</feature>
<dbReference type="PANTHER" id="PTHR22928:SF3">
    <property type="entry name" value="TELOMERE-ASSOCIATED PROTEIN RIF1"/>
    <property type="match status" value="1"/>
</dbReference>
<feature type="region of interest" description="Disordered" evidence="7">
    <location>
        <begin position="1063"/>
        <end position="1087"/>
    </location>
</feature>
<evidence type="ECO:0000256" key="1">
    <source>
        <dbReference type="ARBA" id="ARBA00004123"/>
    </source>
</evidence>
<keyword evidence="5" id="KW-0539">Nucleus</keyword>
<proteinExistence type="predicted"/>
<keyword evidence="4" id="KW-0779">Telomere</keyword>
<evidence type="ECO:0000259" key="8">
    <source>
        <dbReference type="Pfam" id="PF12231"/>
    </source>
</evidence>
<comment type="subcellular location">
    <subcellularLocation>
        <location evidence="2">Chromosome</location>
        <location evidence="2">Telomere</location>
    </subcellularLocation>
    <subcellularLocation>
        <location evidence="1">Nucleus</location>
    </subcellularLocation>
</comment>